<gene>
    <name evidence="2" type="ORF">ElyMa_000263100</name>
</gene>
<accession>A0AAV4F6A7</accession>
<organism evidence="2 3">
    <name type="scientific">Elysia marginata</name>
    <dbReference type="NCBI Taxonomy" id="1093978"/>
    <lineage>
        <taxon>Eukaryota</taxon>
        <taxon>Metazoa</taxon>
        <taxon>Spiralia</taxon>
        <taxon>Lophotrochozoa</taxon>
        <taxon>Mollusca</taxon>
        <taxon>Gastropoda</taxon>
        <taxon>Heterobranchia</taxon>
        <taxon>Euthyneura</taxon>
        <taxon>Panpulmonata</taxon>
        <taxon>Sacoglossa</taxon>
        <taxon>Placobranchoidea</taxon>
        <taxon>Plakobranchidae</taxon>
        <taxon>Elysia</taxon>
    </lineage>
</organism>
<dbReference type="Gene3D" id="3.10.20.30">
    <property type="match status" value="1"/>
</dbReference>
<sequence>METTTSNFKLDIDSNGTSKPQEQTEDCHSLVFYVNGVKVEDPSPDPEMTLLTYLRTRRIPKLYILMYMYTLYKPNFED</sequence>
<comment type="caution">
    <text evidence="2">The sequence shown here is derived from an EMBL/GenBank/DDBJ whole genome shotgun (WGS) entry which is preliminary data.</text>
</comment>
<evidence type="ECO:0000313" key="2">
    <source>
        <dbReference type="EMBL" id="GFR67910.1"/>
    </source>
</evidence>
<evidence type="ECO:0000256" key="1">
    <source>
        <dbReference type="SAM" id="MobiDB-lite"/>
    </source>
</evidence>
<dbReference type="InterPro" id="IPR012675">
    <property type="entry name" value="Beta-grasp_dom_sf"/>
</dbReference>
<reference evidence="2 3" key="1">
    <citation type="journal article" date="2021" name="Elife">
        <title>Chloroplast acquisition without the gene transfer in kleptoplastic sea slugs, Plakobranchus ocellatus.</title>
        <authorList>
            <person name="Maeda T."/>
            <person name="Takahashi S."/>
            <person name="Yoshida T."/>
            <person name="Shimamura S."/>
            <person name="Takaki Y."/>
            <person name="Nagai Y."/>
            <person name="Toyoda A."/>
            <person name="Suzuki Y."/>
            <person name="Arimoto A."/>
            <person name="Ishii H."/>
            <person name="Satoh N."/>
            <person name="Nishiyama T."/>
            <person name="Hasebe M."/>
            <person name="Maruyama T."/>
            <person name="Minagawa J."/>
            <person name="Obokata J."/>
            <person name="Shigenobu S."/>
        </authorList>
    </citation>
    <scope>NUCLEOTIDE SEQUENCE [LARGE SCALE GENOMIC DNA]</scope>
</reference>
<proteinExistence type="predicted"/>
<protein>
    <submittedName>
        <fullName evidence="2">Xanthine dehydrogenase</fullName>
    </submittedName>
</protein>
<name>A0AAV4F6A7_9GAST</name>
<keyword evidence="3" id="KW-1185">Reference proteome</keyword>
<feature type="compositionally biased region" description="Polar residues" evidence="1">
    <location>
        <begin position="1"/>
        <end position="21"/>
    </location>
</feature>
<evidence type="ECO:0000313" key="3">
    <source>
        <dbReference type="Proteomes" id="UP000762676"/>
    </source>
</evidence>
<dbReference type="Proteomes" id="UP000762676">
    <property type="component" value="Unassembled WGS sequence"/>
</dbReference>
<dbReference type="EMBL" id="BMAT01000538">
    <property type="protein sequence ID" value="GFR67910.1"/>
    <property type="molecule type" value="Genomic_DNA"/>
</dbReference>
<feature type="region of interest" description="Disordered" evidence="1">
    <location>
        <begin position="1"/>
        <end position="23"/>
    </location>
</feature>
<dbReference type="AlphaFoldDB" id="A0AAV4F6A7"/>